<dbReference type="NCBIfam" id="TIGR03357">
    <property type="entry name" value="VI_zyme"/>
    <property type="match status" value="1"/>
</dbReference>
<dbReference type="InterPro" id="IPR053176">
    <property type="entry name" value="T6SS_TssE1-like"/>
</dbReference>
<dbReference type="InterPro" id="IPR007048">
    <property type="entry name" value="IraD/Gp25-like"/>
</dbReference>
<dbReference type="KEGG" id="dov:DSCO28_20790"/>
<reference evidence="2 3" key="1">
    <citation type="submission" date="2019-11" db="EMBL/GenBank/DDBJ databases">
        <title>Comparative genomics of hydrocarbon-degrading Desulfosarcina strains.</title>
        <authorList>
            <person name="Watanabe M."/>
            <person name="Kojima H."/>
            <person name="Fukui M."/>
        </authorList>
    </citation>
    <scope>NUCLEOTIDE SEQUENCE [LARGE SCALE GENOMIC DNA]</scope>
    <source>
        <strain evidence="2 3">28bB2T</strain>
    </source>
</reference>
<dbReference type="Gene3D" id="3.10.450.40">
    <property type="match status" value="1"/>
</dbReference>
<sequence>MENAQASLLDRLIDENPGQSNEPVQYRLLTVKRLRAFVVRDLENLLNSRRNVAVVPSECHETSRSVLTYGLKDFTTRSPDSTQALTEIRKEVEKTISIFEPRLKNVKVAFETSNEHERRLSFRISAILVVDPIREPVTFDTYFDSARKEYVISS</sequence>
<dbReference type="InterPro" id="IPR017737">
    <property type="entry name" value="TssE1-like"/>
</dbReference>
<gene>
    <name evidence="2" type="ORF">DSCO28_20790</name>
</gene>
<feature type="domain" description="IraD/Gp25-like" evidence="1">
    <location>
        <begin position="33"/>
        <end position="132"/>
    </location>
</feature>
<dbReference type="SUPFAM" id="SSF160719">
    <property type="entry name" value="gpW/gp25-like"/>
    <property type="match status" value="1"/>
</dbReference>
<evidence type="ECO:0000313" key="3">
    <source>
        <dbReference type="Proteomes" id="UP000425960"/>
    </source>
</evidence>
<name>A0A5K7ZRG2_9BACT</name>
<dbReference type="EMBL" id="AP021876">
    <property type="protein sequence ID" value="BBO81513.1"/>
    <property type="molecule type" value="Genomic_DNA"/>
</dbReference>
<dbReference type="PANTHER" id="PTHR38595:SF1">
    <property type="entry name" value="TYPE VI SECRETION SYSTEM COMPONENT TSSE1"/>
    <property type="match status" value="1"/>
</dbReference>
<dbReference type="RefSeq" id="WP_155322200.1">
    <property type="nucleotide sequence ID" value="NZ_AP021876.1"/>
</dbReference>
<organism evidence="2 3">
    <name type="scientific">Desulfosarcina ovata subsp. sediminis</name>
    <dbReference type="NCBI Taxonomy" id="885957"/>
    <lineage>
        <taxon>Bacteria</taxon>
        <taxon>Pseudomonadati</taxon>
        <taxon>Thermodesulfobacteriota</taxon>
        <taxon>Desulfobacteria</taxon>
        <taxon>Desulfobacterales</taxon>
        <taxon>Desulfosarcinaceae</taxon>
        <taxon>Desulfosarcina</taxon>
    </lineage>
</organism>
<proteinExistence type="predicted"/>
<dbReference type="Proteomes" id="UP000425960">
    <property type="component" value="Chromosome"/>
</dbReference>
<accession>A0A5K7ZRG2</accession>
<dbReference type="Pfam" id="PF04965">
    <property type="entry name" value="GPW_gp25"/>
    <property type="match status" value="1"/>
</dbReference>
<dbReference type="AlphaFoldDB" id="A0A5K7ZRG2"/>
<evidence type="ECO:0000313" key="2">
    <source>
        <dbReference type="EMBL" id="BBO81513.1"/>
    </source>
</evidence>
<protein>
    <recommendedName>
        <fullName evidence="1">IraD/Gp25-like domain-containing protein</fullName>
    </recommendedName>
</protein>
<evidence type="ECO:0000259" key="1">
    <source>
        <dbReference type="Pfam" id="PF04965"/>
    </source>
</evidence>
<dbReference type="PANTHER" id="PTHR38595">
    <property type="entry name" value="CYTOPLASMIC PROTEIN-RELATED"/>
    <property type="match status" value="1"/>
</dbReference>